<dbReference type="AlphaFoldDB" id="A0A9P6H8B1"/>
<comment type="caution">
    <text evidence="2">The sequence shown here is derived from an EMBL/GenBank/DDBJ whole genome shotgun (WGS) entry which is preliminary data.</text>
</comment>
<dbReference type="InterPro" id="IPR001810">
    <property type="entry name" value="F-box_dom"/>
</dbReference>
<gene>
    <name evidence="2" type="ORF">BJ322DRAFT_1101582</name>
</gene>
<accession>A0A9P6H8B1</accession>
<dbReference type="Gene3D" id="1.20.1280.50">
    <property type="match status" value="1"/>
</dbReference>
<evidence type="ECO:0000259" key="1">
    <source>
        <dbReference type="PROSITE" id="PS50181"/>
    </source>
</evidence>
<evidence type="ECO:0000313" key="3">
    <source>
        <dbReference type="Proteomes" id="UP000736335"/>
    </source>
</evidence>
<feature type="domain" description="F-box" evidence="1">
    <location>
        <begin position="1"/>
        <end position="49"/>
    </location>
</feature>
<dbReference type="EMBL" id="WIUZ02000017">
    <property type="protein sequence ID" value="KAF9780264.1"/>
    <property type="molecule type" value="Genomic_DNA"/>
</dbReference>
<dbReference type="InterPro" id="IPR036047">
    <property type="entry name" value="F-box-like_dom_sf"/>
</dbReference>
<dbReference type="Pfam" id="PF00646">
    <property type="entry name" value="F-box"/>
    <property type="match status" value="1"/>
</dbReference>
<dbReference type="SUPFAM" id="SSF81383">
    <property type="entry name" value="F-box domain"/>
    <property type="match status" value="1"/>
</dbReference>
<sequence>MLTFESLPVELISDILGETDVESLIIVSSLSRRLREIISNPALNPWRRPILRRLRRGEYGTDLANLGLRMTVPKHNWIEIMSKADPEFLLFEATVPNLNEHEWDECFRRRFLPSWAYWKKSSSWRVAFHKVLYRVWHRTHSSCTADEAWTRYLILNRNGTACRVECASRNFNPVAIFNELKHQNNMLQFETCIRVVVQFADVRIIALGVRNTPKTAFSVNDNAWHLFHPPKVRLPNEVEGIPTENSDMIEDEVEDPVRSVPGAVLDPEDPGRLCYPTPTLGHRNYPRYTSGGFDRRWVDEFELGWSDVKWVGNMMLVAQLVGPHTMEPWSRSPQLQDSDLVVGPGRNQYASFCWEDLSAIAPWLDEWIIKKLEGVGLGH</sequence>
<protein>
    <recommendedName>
        <fullName evidence="1">F-box domain-containing protein</fullName>
    </recommendedName>
</protein>
<dbReference type="OrthoDB" id="2532648at2759"/>
<dbReference type="PROSITE" id="PS50181">
    <property type="entry name" value="FBOX"/>
    <property type="match status" value="1"/>
</dbReference>
<dbReference type="Proteomes" id="UP000736335">
    <property type="component" value="Unassembled WGS sequence"/>
</dbReference>
<keyword evidence="3" id="KW-1185">Reference proteome</keyword>
<evidence type="ECO:0000313" key="2">
    <source>
        <dbReference type="EMBL" id="KAF9780264.1"/>
    </source>
</evidence>
<name>A0A9P6H8B1_9AGAM</name>
<reference evidence="2" key="2">
    <citation type="submission" date="2020-11" db="EMBL/GenBank/DDBJ databases">
        <authorList>
            <consortium name="DOE Joint Genome Institute"/>
            <person name="Kuo A."/>
            <person name="Miyauchi S."/>
            <person name="Kiss E."/>
            <person name="Drula E."/>
            <person name="Kohler A."/>
            <person name="Sanchez-Garcia M."/>
            <person name="Andreopoulos B."/>
            <person name="Barry K.W."/>
            <person name="Bonito G."/>
            <person name="Buee M."/>
            <person name="Carver A."/>
            <person name="Chen C."/>
            <person name="Cichocki N."/>
            <person name="Clum A."/>
            <person name="Culley D."/>
            <person name="Crous P.W."/>
            <person name="Fauchery L."/>
            <person name="Girlanda M."/>
            <person name="Hayes R."/>
            <person name="Keri Z."/>
            <person name="Labutti K."/>
            <person name="Lipzen A."/>
            <person name="Lombard V."/>
            <person name="Magnuson J."/>
            <person name="Maillard F."/>
            <person name="Morin E."/>
            <person name="Murat C."/>
            <person name="Nolan M."/>
            <person name="Ohm R."/>
            <person name="Pangilinan J."/>
            <person name="Pereira M."/>
            <person name="Perotto S."/>
            <person name="Peter M."/>
            <person name="Riley R."/>
            <person name="Sitrit Y."/>
            <person name="Stielow B."/>
            <person name="Szollosi G."/>
            <person name="Zifcakova L."/>
            <person name="Stursova M."/>
            <person name="Spatafora J.W."/>
            <person name="Tedersoo L."/>
            <person name="Vaario L.-M."/>
            <person name="Yamada A."/>
            <person name="Yan M."/>
            <person name="Wang P."/>
            <person name="Xu J."/>
            <person name="Bruns T."/>
            <person name="Baldrian P."/>
            <person name="Vilgalys R."/>
            <person name="Henrissat B."/>
            <person name="Grigoriev I.V."/>
            <person name="Hibbett D."/>
            <person name="Nagy L.G."/>
            <person name="Martin F.M."/>
        </authorList>
    </citation>
    <scope>NUCLEOTIDE SEQUENCE</scope>
    <source>
        <strain evidence="2">UH-Tt-Lm1</strain>
    </source>
</reference>
<proteinExistence type="predicted"/>
<reference evidence="2" key="1">
    <citation type="journal article" date="2020" name="Nat. Commun.">
        <title>Large-scale genome sequencing of mycorrhizal fungi provides insights into the early evolution of symbiotic traits.</title>
        <authorList>
            <person name="Miyauchi S."/>
            <person name="Kiss E."/>
            <person name="Kuo A."/>
            <person name="Drula E."/>
            <person name="Kohler A."/>
            <person name="Sanchez-Garcia M."/>
            <person name="Morin E."/>
            <person name="Andreopoulos B."/>
            <person name="Barry K.W."/>
            <person name="Bonito G."/>
            <person name="Buee M."/>
            <person name="Carver A."/>
            <person name="Chen C."/>
            <person name="Cichocki N."/>
            <person name="Clum A."/>
            <person name="Culley D."/>
            <person name="Crous P.W."/>
            <person name="Fauchery L."/>
            <person name="Girlanda M."/>
            <person name="Hayes R.D."/>
            <person name="Keri Z."/>
            <person name="LaButti K."/>
            <person name="Lipzen A."/>
            <person name="Lombard V."/>
            <person name="Magnuson J."/>
            <person name="Maillard F."/>
            <person name="Murat C."/>
            <person name="Nolan M."/>
            <person name="Ohm R.A."/>
            <person name="Pangilinan J."/>
            <person name="Pereira M.F."/>
            <person name="Perotto S."/>
            <person name="Peter M."/>
            <person name="Pfister S."/>
            <person name="Riley R."/>
            <person name="Sitrit Y."/>
            <person name="Stielow J.B."/>
            <person name="Szollosi G."/>
            <person name="Zifcakova L."/>
            <person name="Stursova M."/>
            <person name="Spatafora J.W."/>
            <person name="Tedersoo L."/>
            <person name="Vaario L.M."/>
            <person name="Yamada A."/>
            <person name="Yan M."/>
            <person name="Wang P."/>
            <person name="Xu J."/>
            <person name="Bruns T."/>
            <person name="Baldrian P."/>
            <person name="Vilgalys R."/>
            <person name="Dunand C."/>
            <person name="Henrissat B."/>
            <person name="Grigoriev I.V."/>
            <person name="Hibbett D."/>
            <person name="Nagy L.G."/>
            <person name="Martin F.M."/>
        </authorList>
    </citation>
    <scope>NUCLEOTIDE SEQUENCE</scope>
    <source>
        <strain evidence="2">UH-Tt-Lm1</strain>
    </source>
</reference>
<organism evidence="2 3">
    <name type="scientific">Thelephora terrestris</name>
    <dbReference type="NCBI Taxonomy" id="56493"/>
    <lineage>
        <taxon>Eukaryota</taxon>
        <taxon>Fungi</taxon>
        <taxon>Dikarya</taxon>
        <taxon>Basidiomycota</taxon>
        <taxon>Agaricomycotina</taxon>
        <taxon>Agaricomycetes</taxon>
        <taxon>Thelephorales</taxon>
        <taxon>Thelephoraceae</taxon>
        <taxon>Thelephora</taxon>
    </lineage>
</organism>